<organism evidence="1 2">
    <name type="scientific">Vibrio porteresiae DSM 19223</name>
    <dbReference type="NCBI Taxonomy" id="1123496"/>
    <lineage>
        <taxon>Bacteria</taxon>
        <taxon>Pseudomonadati</taxon>
        <taxon>Pseudomonadota</taxon>
        <taxon>Gammaproteobacteria</taxon>
        <taxon>Vibrionales</taxon>
        <taxon>Vibrionaceae</taxon>
        <taxon>Vibrio</taxon>
    </lineage>
</organism>
<dbReference type="RefSeq" id="WP_261896567.1">
    <property type="nucleotide sequence ID" value="NZ_AP024896.1"/>
</dbReference>
<reference evidence="1 2" key="1">
    <citation type="submission" date="2023-11" db="EMBL/GenBank/DDBJ databases">
        <title>Plant-associative lifestyle of Vibrio porteresiae and its evolutionary dynamics.</title>
        <authorList>
            <person name="Rameshkumar N."/>
            <person name="Kirti K."/>
        </authorList>
    </citation>
    <scope>NUCLEOTIDE SEQUENCE [LARGE SCALE GENOMIC DNA]</scope>
    <source>
        <strain evidence="1 2">MSSRF30</strain>
    </source>
</reference>
<sequence length="204" mass="23172">MAKSVVSSSITLEFVDEHHPLRRDVESYVKNRYSVAFDARLQQFMPVFLVLVADGEIVSACGYRVANIEPLFLEQYLDESAEQAIGRLFDTEVDRAQLIEFGQLASFSKGLSAHHFLQMTRRMVAMGFDWCIFTATDPLYAMMRRLGLQPQVIVEADASRVINAQAWGTYYHYQPRIMAGDLKQGLQHLEALFSDELAQRVQGS</sequence>
<dbReference type="InterPro" id="IPR022050">
    <property type="entry name" value="T_hemolysin"/>
</dbReference>
<dbReference type="Proteomes" id="UP001304071">
    <property type="component" value="Chromosome 2"/>
</dbReference>
<proteinExistence type="predicted"/>
<evidence type="ECO:0000313" key="1">
    <source>
        <dbReference type="EMBL" id="WPC76167.1"/>
    </source>
</evidence>
<dbReference type="EMBL" id="CP138204">
    <property type="protein sequence ID" value="WPC76167.1"/>
    <property type="molecule type" value="Genomic_DNA"/>
</dbReference>
<keyword evidence="2" id="KW-1185">Reference proteome</keyword>
<protein>
    <submittedName>
        <fullName evidence="1">Thermostable hemolysin</fullName>
    </submittedName>
</protein>
<gene>
    <name evidence="1" type="ORF">R8Z52_16695</name>
</gene>
<accession>A0ABZ0QI46</accession>
<evidence type="ECO:0000313" key="2">
    <source>
        <dbReference type="Proteomes" id="UP001304071"/>
    </source>
</evidence>
<dbReference type="Pfam" id="PF12261">
    <property type="entry name" value="T_hemolysin"/>
    <property type="match status" value="1"/>
</dbReference>
<name>A0ABZ0QI46_9VIBR</name>